<name>A0A284VN24_9EURY</name>
<evidence type="ECO:0000313" key="3">
    <source>
        <dbReference type="Proteomes" id="UP000218615"/>
    </source>
</evidence>
<dbReference type="Pfam" id="PF04015">
    <property type="entry name" value="DUF362"/>
    <property type="match status" value="1"/>
</dbReference>
<proteinExistence type="predicted"/>
<dbReference type="PANTHER" id="PTHR43122">
    <property type="entry name" value="FERREDOXIN SUBUNIT OF PYRUVATE:FLAVODOXIN OXIDOREDUCTASE-RELATED"/>
    <property type="match status" value="1"/>
</dbReference>
<dbReference type="InterPro" id="IPR007160">
    <property type="entry name" value="DUF362"/>
</dbReference>
<sequence>MVKVSIVKCGNYEHQKVKESILQSLGLIGGIGNIIKPGDNVLLKVNVIIGFPPERAATTHPAIVGAMTEIVREAGGVPWVGDSSGAYGYTAQSLELCGIKKACEEYGGRLINFESTGTYPVKVNGKVLTTINIAKPAIDCDVLVSLPKMKTHQLTKYTGAVKNFYGVIPGSGKARIHKQAPTEERLSEALVDIYSALKPRLAVMDGIVGMEGEGPTNGTPIQSGMILSSTDCVALDAVASGIMGFPHRDILTTRFAHERGLGTGELDRIEVTGEKIGDVKADFKKSKYLYYKLPGFLGKWVFKYAENVSWVEISEKECKKCKICFNSCPASAITLEPRPFIDREKCIKCYCCHELCRNGAVKLKNSYLGRLFMERSGYMPES</sequence>
<dbReference type="InterPro" id="IPR017900">
    <property type="entry name" value="4Fe4S_Fe_S_CS"/>
</dbReference>
<feature type="domain" description="4Fe-4S ferredoxin-type" evidence="1">
    <location>
        <begin position="309"/>
        <end position="336"/>
    </location>
</feature>
<dbReference type="OrthoDB" id="2837at2157"/>
<reference evidence="3" key="1">
    <citation type="submission" date="2017-06" db="EMBL/GenBank/DDBJ databases">
        <authorList>
            <person name="Cremers G."/>
        </authorList>
    </citation>
    <scope>NUCLEOTIDE SEQUENCE [LARGE SCALE GENOMIC DNA]</scope>
</reference>
<evidence type="ECO:0000313" key="2">
    <source>
        <dbReference type="EMBL" id="SNQ60609.1"/>
    </source>
</evidence>
<dbReference type="GO" id="GO:0016491">
    <property type="term" value="F:oxidoreductase activity"/>
    <property type="evidence" value="ECO:0007669"/>
    <property type="project" value="UniProtKB-ARBA"/>
</dbReference>
<gene>
    <name evidence="2" type="ORF">MNV_1960002</name>
</gene>
<dbReference type="RefSeq" id="WP_096205019.1">
    <property type="nucleotide sequence ID" value="NZ_FZMP01000108.1"/>
</dbReference>
<dbReference type="EMBL" id="FZMP01000108">
    <property type="protein sequence ID" value="SNQ60609.1"/>
    <property type="molecule type" value="Genomic_DNA"/>
</dbReference>
<dbReference type="PANTHER" id="PTHR43122:SF1">
    <property type="entry name" value="IRON-SULFUR-BINDING PROTEIN"/>
    <property type="match status" value="1"/>
</dbReference>
<feature type="domain" description="4Fe-4S ferredoxin-type" evidence="1">
    <location>
        <begin position="337"/>
        <end position="366"/>
    </location>
</feature>
<dbReference type="AlphaFoldDB" id="A0A284VN24"/>
<dbReference type="Gene3D" id="3.30.70.20">
    <property type="match status" value="1"/>
</dbReference>
<keyword evidence="3" id="KW-1185">Reference proteome</keyword>
<organism evidence="2 3">
    <name type="scientific">Candidatus Methanoperedens nitratireducens</name>
    <dbReference type="NCBI Taxonomy" id="1392998"/>
    <lineage>
        <taxon>Archaea</taxon>
        <taxon>Methanobacteriati</taxon>
        <taxon>Methanobacteriota</taxon>
        <taxon>Stenosarchaea group</taxon>
        <taxon>Methanomicrobia</taxon>
        <taxon>Methanosarcinales</taxon>
        <taxon>ANME-2 cluster</taxon>
        <taxon>Candidatus Methanoperedentaceae</taxon>
        <taxon>Candidatus Methanoperedens</taxon>
    </lineage>
</organism>
<dbReference type="InterPro" id="IPR017896">
    <property type="entry name" value="4Fe4S_Fe-S-bd"/>
</dbReference>
<dbReference type="Proteomes" id="UP000218615">
    <property type="component" value="Unassembled WGS sequence"/>
</dbReference>
<evidence type="ECO:0000259" key="1">
    <source>
        <dbReference type="PROSITE" id="PS51379"/>
    </source>
</evidence>
<dbReference type="PROSITE" id="PS00198">
    <property type="entry name" value="4FE4S_FER_1"/>
    <property type="match status" value="1"/>
</dbReference>
<protein>
    <submittedName>
        <fullName evidence="2">Iron-sulfur cluster-binding protein</fullName>
    </submittedName>
</protein>
<dbReference type="SUPFAM" id="SSF54862">
    <property type="entry name" value="4Fe-4S ferredoxins"/>
    <property type="match status" value="1"/>
</dbReference>
<accession>A0A284VN24</accession>
<dbReference type="PROSITE" id="PS51379">
    <property type="entry name" value="4FE4S_FER_2"/>
    <property type="match status" value="2"/>
</dbReference>